<dbReference type="Proteomes" id="UP001328107">
    <property type="component" value="Unassembled WGS sequence"/>
</dbReference>
<feature type="region of interest" description="Disordered" evidence="1">
    <location>
        <begin position="1"/>
        <end position="72"/>
    </location>
</feature>
<reference evidence="3" key="1">
    <citation type="submission" date="2022-10" db="EMBL/GenBank/DDBJ databases">
        <title>Genome assembly of Pristionchus species.</title>
        <authorList>
            <person name="Yoshida K."/>
            <person name="Sommer R.J."/>
        </authorList>
    </citation>
    <scope>NUCLEOTIDE SEQUENCE [LARGE SCALE GENOMIC DNA]</scope>
    <source>
        <strain evidence="3">RS5460</strain>
    </source>
</reference>
<gene>
    <name evidence="2" type="ORF">PMAYCL1PPCAC_24081</name>
</gene>
<feature type="compositionally biased region" description="Low complexity" evidence="1">
    <location>
        <begin position="48"/>
        <end position="58"/>
    </location>
</feature>
<dbReference type="EMBL" id="BTRK01000005">
    <property type="protein sequence ID" value="GMR53886.1"/>
    <property type="molecule type" value="Genomic_DNA"/>
</dbReference>
<sequence>SPPSPSSSAAPTTHSPSTTSTQTTRRGEKKERSTTKGMERETFDGVNTSPPSTSLPSTERTHHHSPRAITFAPLTDRPITHTPLSTKWTTATPSIDSFPTNIPSIVVPSASRFFVSSTTRLPSPPSTVFHTKSTTPFFSTVFHTERTTSASTLLTEKATPSPSTVTSTSPSSIPTSSISWTEPHSSPSSPSLSSSTSAPSPSSPPPPPTLLPSLPEDFLFEPIATTTDESSRRETEAELPSREEESSPSPPHAVVPRVRVSVDAASLVNEEGDKEGPLGVSMMRKKKTIKPFAASSTSTPITPNPLKRCCPCCAERLEESPSSTARPVRHSVTPSLVFHSTTFPPIAHTNPPQYVVNFYDQQQIPLSRPPPPSYIPQPPPPLYLPPSPPPPPP</sequence>
<feature type="compositionally biased region" description="Pro residues" evidence="1">
    <location>
        <begin position="367"/>
        <end position="393"/>
    </location>
</feature>
<comment type="caution">
    <text evidence="2">The sequence shown here is derived from an EMBL/GenBank/DDBJ whole genome shotgun (WGS) entry which is preliminary data.</text>
</comment>
<evidence type="ECO:0000313" key="3">
    <source>
        <dbReference type="Proteomes" id="UP001328107"/>
    </source>
</evidence>
<feature type="non-terminal residue" evidence="2">
    <location>
        <position position="393"/>
    </location>
</feature>
<feature type="compositionally biased region" description="Basic and acidic residues" evidence="1">
    <location>
        <begin position="25"/>
        <end position="43"/>
    </location>
</feature>
<evidence type="ECO:0000256" key="1">
    <source>
        <dbReference type="SAM" id="MobiDB-lite"/>
    </source>
</evidence>
<feature type="non-terminal residue" evidence="2">
    <location>
        <position position="1"/>
    </location>
</feature>
<evidence type="ECO:0000313" key="2">
    <source>
        <dbReference type="EMBL" id="GMR53886.1"/>
    </source>
</evidence>
<feature type="compositionally biased region" description="Low complexity" evidence="1">
    <location>
        <begin position="1"/>
        <end position="24"/>
    </location>
</feature>
<protein>
    <submittedName>
        <fullName evidence="2">Uncharacterized protein</fullName>
    </submittedName>
</protein>
<feature type="compositionally biased region" description="Pro residues" evidence="1">
    <location>
        <begin position="201"/>
        <end position="210"/>
    </location>
</feature>
<proteinExistence type="predicted"/>
<feature type="region of interest" description="Disordered" evidence="1">
    <location>
        <begin position="359"/>
        <end position="393"/>
    </location>
</feature>
<name>A0AAN5CZA1_9BILA</name>
<accession>A0AAN5CZA1</accession>
<feature type="compositionally biased region" description="Low complexity" evidence="1">
    <location>
        <begin position="159"/>
        <end position="200"/>
    </location>
</feature>
<dbReference type="AlphaFoldDB" id="A0AAN5CZA1"/>
<feature type="region of interest" description="Disordered" evidence="1">
    <location>
        <begin position="151"/>
        <end position="256"/>
    </location>
</feature>
<keyword evidence="3" id="KW-1185">Reference proteome</keyword>
<feature type="compositionally biased region" description="Basic and acidic residues" evidence="1">
    <location>
        <begin position="229"/>
        <end position="245"/>
    </location>
</feature>
<organism evidence="2 3">
    <name type="scientific">Pristionchus mayeri</name>
    <dbReference type="NCBI Taxonomy" id="1317129"/>
    <lineage>
        <taxon>Eukaryota</taxon>
        <taxon>Metazoa</taxon>
        <taxon>Ecdysozoa</taxon>
        <taxon>Nematoda</taxon>
        <taxon>Chromadorea</taxon>
        <taxon>Rhabditida</taxon>
        <taxon>Rhabditina</taxon>
        <taxon>Diplogasteromorpha</taxon>
        <taxon>Diplogasteroidea</taxon>
        <taxon>Neodiplogasteridae</taxon>
        <taxon>Pristionchus</taxon>
    </lineage>
</organism>